<evidence type="ECO:0000313" key="2">
    <source>
        <dbReference type="Proteomes" id="UP001153365"/>
    </source>
</evidence>
<sequence length="255" mass="28385">MLTCFQTANRDYIKGAVLQYESNFIVKDEKLCGLQYSKKLNRCVLELAFFAMTNRADGSTLYITAHDGISTSRPAPSISDEQIEPDQKPRLKRGISLEHSSVNLSSPGQGLRLSSERPKNDPEFIIRILANERQQTSYKFTSRPTSWYVTVVLPFSLHIPFLVSCLCKTTGTACSAKQHLEILLFAVTKRERASRRPIWELDDMMKAAHSITGVLSNLAKVFPEMVETSPPPSSKRTTSLSVGSKLARKVAGSIS</sequence>
<evidence type="ECO:0000313" key="1">
    <source>
        <dbReference type="EMBL" id="CAH7676574.1"/>
    </source>
</evidence>
<reference evidence="1" key="1">
    <citation type="submission" date="2022-06" db="EMBL/GenBank/DDBJ databases">
        <authorList>
            <consortium name="SYNGENTA / RWTH Aachen University"/>
        </authorList>
    </citation>
    <scope>NUCLEOTIDE SEQUENCE</scope>
</reference>
<accession>A0AAV0B274</accession>
<protein>
    <submittedName>
        <fullName evidence="1">Uncharacterized protein</fullName>
    </submittedName>
</protein>
<dbReference type="Proteomes" id="UP001153365">
    <property type="component" value="Unassembled WGS sequence"/>
</dbReference>
<dbReference type="AlphaFoldDB" id="A0AAV0B274"/>
<dbReference type="EMBL" id="CALTRL010002741">
    <property type="protein sequence ID" value="CAH7676574.1"/>
    <property type="molecule type" value="Genomic_DNA"/>
</dbReference>
<proteinExistence type="predicted"/>
<comment type="caution">
    <text evidence="1">The sequence shown here is derived from an EMBL/GenBank/DDBJ whole genome shotgun (WGS) entry which is preliminary data.</text>
</comment>
<keyword evidence="2" id="KW-1185">Reference proteome</keyword>
<name>A0AAV0B274_PHAPC</name>
<organism evidence="1 2">
    <name type="scientific">Phakopsora pachyrhizi</name>
    <name type="common">Asian soybean rust disease fungus</name>
    <dbReference type="NCBI Taxonomy" id="170000"/>
    <lineage>
        <taxon>Eukaryota</taxon>
        <taxon>Fungi</taxon>
        <taxon>Dikarya</taxon>
        <taxon>Basidiomycota</taxon>
        <taxon>Pucciniomycotina</taxon>
        <taxon>Pucciniomycetes</taxon>
        <taxon>Pucciniales</taxon>
        <taxon>Phakopsoraceae</taxon>
        <taxon>Phakopsora</taxon>
    </lineage>
</organism>
<gene>
    <name evidence="1" type="ORF">PPACK8108_LOCUS11724</name>
</gene>